<evidence type="ECO:0000256" key="1">
    <source>
        <dbReference type="SAM" id="Phobius"/>
    </source>
</evidence>
<name>A0A150HQX0_9GAMM</name>
<gene>
    <name evidence="2" type="ORF">AVENLUH5627_01739</name>
</gene>
<accession>A0A150HQX0</accession>
<keyword evidence="1" id="KW-0472">Membrane</keyword>
<dbReference type="PATRIC" id="fig|52133.18.peg.1810"/>
<dbReference type="Proteomes" id="UP000075680">
    <property type="component" value="Unassembled WGS sequence"/>
</dbReference>
<dbReference type="AlphaFoldDB" id="A0A150HQX0"/>
<sequence>MSKRIKFFLGHLSASILIALCLNVIVFCYWYPSPLAKAVGVTHLFCMLLIIDVIIGPLFGLLVYKEGKKTLKFDLATVIVLQIAALGYGFYTIGQGRPAWIVYNSMSFVVVKNSDIEPKYLQKAETKFQQPSWLHPNIVAIQSIYTSQQKQIFDSPDQEHNNAINRHPAYYTDFANAKIRLQMNSSPVSALEQYNDKQMVFDTLRKYPKADAWMGLSAPVQNMVVLINKEKGEVVKIVDLRPWN</sequence>
<keyword evidence="1" id="KW-0812">Transmembrane</keyword>
<organism evidence="2 3">
    <name type="scientific">Acinetobacter venetianus</name>
    <dbReference type="NCBI Taxonomy" id="52133"/>
    <lineage>
        <taxon>Bacteria</taxon>
        <taxon>Pseudomonadati</taxon>
        <taxon>Pseudomonadota</taxon>
        <taxon>Gammaproteobacteria</taxon>
        <taxon>Moraxellales</taxon>
        <taxon>Moraxellaceae</taxon>
        <taxon>Acinetobacter</taxon>
    </lineage>
</organism>
<keyword evidence="1" id="KW-1133">Transmembrane helix</keyword>
<protein>
    <recommendedName>
        <fullName evidence="4">Type IV pilin accessory protein</fullName>
    </recommendedName>
</protein>
<feature type="transmembrane region" description="Helical" evidence="1">
    <location>
        <begin position="12"/>
        <end position="32"/>
    </location>
</feature>
<evidence type="ECO:0008006" key="4">
    <source>
        <dbReference type="Google" id="ProtNLM"/>
    </source>
</evidence>
<feature type="transmembrane region" description="Helical" evidence="1">
    <location>
        <begin position="38"/>
        <end position="64"/>
    </location>
</feature>
<evidence type="ECO:0000313" key="3">
    <source>
        <dbReference type="Proteomes" id="UP000075680"/>
    </source>
</evidence>
<dbReference type="EMBL" id="JRUE01000162">
    <property type="protein sequence ID" value="KXZ68632.1"/>
    <property type="molecule type" value="Genomic_DNA"/>
</dbReference>
<proteinExistence type="predicted"/>
<reference evidence="2 3" key="1">
    <citation type="journal article" date="2016" name="Sci. Rep.">
        <title>Genomic and phenotypic characterization of the species Acinetobacter venetianus.</title>
        <authorList>
            <person name="Fondi M."/>
            <person name="Maida I."/>
            <person name="Perrin E."/>
            <person name="Orlandini V."/>
            <person name="La Torre L."/>
            <person name="Bosi E."/>
            <person name="Negroni A."/>
            <person name="Zanaroli G."/>
            <person name="Fava F."/>
            <person name="Decorosi F."/>
            <person name="Giovannetti L."/>
            <person name="Viti C."/>
            <person name="Vaneechoutte M."/>
            <person name="Dijkshoorn L."/>
            <person name="Fani R."/>
        </authorList>
    </citation>
    <scope>NUCLEOTIDE SEQUENCE [LARGE SCALE GENOMIC DNA]</scope>
    <source>
        <strain evidence="2 3">LUH5627</strain>
    </source>
</reference>
<evidence type="ECO:0000313" key="2">
    <source>
        <dbReference type="EMBL" id="KXZ68632.1"/>
    </source>
</evidence>
<dbReference type="RefSeq" id="WP_061518778.1">
    <property type="nucleotide sequence ID" value="NZ_JRUE01000162.1"/>
</dbReference>
<feature type="transmembrane region" description="Helical" evidence="1">
    <location>
        <begin position="71"/>
        <end position="91"/>
    </location>
</feature>
<comment type="caution">
    <text evidence="2">The sequence shown here is derived from an EMBL/GenBank/DDBJ whole genome shotgun (WGS) entry which is preliminary data.</text>
</comment>
<dbReference type="InterPro" id="IPR047814">
    <property type="entry name" value="TfpX/TfpZ-like"/>
</dbReference>
<dbReference type="NCBIfam" id="NF041437">
    <property type="entry name" value="TfpZ"/>
    <property type="match status" value="1"/>
</dbReference>